<evidence type="ECO:0000259" key="5">
    <source>
        <dbReference type="Pfam" id="PF08386"/>
    </source>
</evidence>
<evidence type="ECO:0000256" key="3">
    <source>
        <dbReference type="SAM" id="SignalP"/>
    </source>
</evidence>
<feature type="chain" id="PRO_5002567576" description="AB hydrolase-1 domain-containing protein" evidence="3">
    <location>
        <begin position="23"/>
        <end position="458"/>
    </location>
</feature>
<feature type="domain" description="AB hydrolase-1" evidence="4">
    <location>
        <begin position="175"/>
        <end position="269"/>
    </location>
</feature>
<dbReference type="GO" id="GO:0016787">
    <property type="term" value="F:hydrolase activity"/>
    <property type="evidence" value="ECO:0007669"/>
    <property type="project" value="UniProtKB-KW"/>
</dbReference>
<comment type="similarity">
    <text evidence="1">Belongs to the peptidase S33 family.</text>
</comment>
<feature type="signal peptide" evidence="3">
    <location>
        <begin position="1"/>
        <end position="22"/>
    </location>
</feature>
<dbReference type="PANTHER" id="PTHR43248">
    <property type="entry name" value="2-SUCCINYL-6-HYDROXY-2,4-CYCLOHEXADIENE-1-CARBOXYLATE SYNTHASE"/>
    <property type="match status" value="1"/>
</dbReference>
<keyword evidence="2" id="KW-0378">Hydrolase</keyword>
<accession>A0A0G4N2H8</accession>
<feature type="domain" description="Peptidase S33 tripeptidyl aminopeptidase-like C-terminal" evidence="5">
    <location>
        <begin position="374"/>
        <end position="457"/>
    </location>
</feature>
<dbReference type="SUPFAM" id="SSF53474">
    <property type="entry name" value="alpha/beta-Hydrolases"/>
    <property type="match status" value="1"/>
</dbReference>
<dbReference type="Proteomes" id="UP000044602">
    <property type="component" value="Unassembled WGS sequence"/>
</dbReference>
<dbReference type="InterPro" id="IPR000073">
    <property type="entry name" value="AB_hydrolase_1"/>
</dbReference>
<dbReference type="InterPro" id="IPR051601">
    <property type="entry name" value="Serine_prot/Carboxylest_S33"/>
</dbReference>
<organism evidence="6 7">
    <name type="scientific">Verticillium longisporum</name>
    <name type="common">Verticillium dahliae var. longisporum</name>
    <dbReference type="NCBI Taxonomy" id="100787"/>
    <lineage>
        <taxon>Eukaryota</taxon>
        <taxon>Fungi</taxon>
        <taxon>Dikarya</taxon>
        <taxon>Ascomycota</taxon>
        <taxon>Pezizomycotina</taxon>
        <taxon>Sordariomycetes</taxon>
        <taxon>Hypocreomycetidae</taxon>
        <taxon>Glomerellales</taxon>
        <taxon>Plectosphaerellaceae</taxon>
        <taxon>Verticillium</taxon>
    </lineage>
</organism>
<protein>
    <recommendedName>
        <fullName evidence="8">AB hydrolase-1 domain-containing protein</fullName>
    </recommendedName>
</protein>
<gene>
    <name evidence="6" type="ORF">BN1708_008250</name>
</gene>
<evidence type="ECO:0000259" key="4">
    <source>
        <dbReference type="Pfam" id="PF00561"/>
    </source>
</evidence>
<dbReference type="Pfam" id="PF08386">
    <property type="entry name" value="Abhydrolase_4"/>
    <property type="match status" value="1"/>
</dbReference>
<keyword evidence="7" id="KW-1185">Reference proteome</keyword>
<evidence type="ECO:0000256" key="1">
    <source>
        <dbReference type="ARBA" id="ARBA00010088"/>
    </source>
</evidence>
<dbReference type="EMBL" id="CVQH01026416">
    <property type="protein sequence ID" value="CRK40525.1"/>
    <property type="molecule type" value="Genomic_DNA"/>
</dbReference>
<evidence type="ECO:0008006" key="8">
    <source>
        <dbReference type="Google" id="ProtNLM"/>
    </source>
</evidence>
<sequence length="458" mass="49430">MVLSHNKLRAFVSLTLLSAAKASPACNSKVQWGDCGENITNITEALGGLPVQCGTLQVPLDYRFPNSTEKLSLELARVPAVIQPSKGSIQLNFGGPGIPGRRTLAQAASIYMNFTGGQYDLVAFDPRATGSTVFSCFTDPLAKAQHTFNSGVASTASDVAEGQLWAAGTVYSNACLETQAKNSSLVNAPFYARDLISVVDALGEDGMLRFWGLSYGTIVAATVSAMFPERIDKMVFDGVQNPHEYYYALGDFEEWTDTDDVFSAVFSTCLDFPENCALSKYNSSGAELEKTFITALSLYDASSWPTYTAFLDLLMTRSNDTLAVQTMTENGWLTTKSEGDEAIFQIRCGDRVARAASLEEFKPAIDKLTNTSRVYGDLVVALNAACAQWQVGAAERLDSDFHVKTKNPVLFVGNTWDGHTPLVSAKNVSSTFDGSGLLEIRGYGGSVSSINATLRTYL</sequence>
<name>A0A0G4N2H8_VERLO</name>
<dbReference type="STRING" id="100787.A0A0G4N2H8"/>
<dbReference type="Gene3D" id="3.40.50.1820">
    <property type="entry name" value="alpha/beta hydrolase"/>
    <property type="match status" value="1"/>
</dbReference>
<dbReference type="AlphaFoldDB" id="A0A0G4N2H8"/>
<dbReference type="PANTHER" id="PTHR43248:SF25">
    <property type="entry name" value="AB HYDROLASE-1 DOMAIN-CONTAINING PROTEIN-RELATED"/>
    <property type="match status" value="1"/>
</dbReference>
<evidence type="ECO:0000313" key="7">
    <source>
        <dbReference type="Proteomes" id="UP000044602"/>
    </source>
</evidence>
<evidence type="ECO:0000313" key="6">
    <source>
        <dbReference type="EMBL" id="CRK40525.1"/>
    </source>
</evidence>
<proteinExistence type="inferred from homology"/>
<keyword evidence="3" id="KW-0732">Signal</keyword>
<dbReference type="InterPro" id="IPR029058">
    <property type="entry name" value="AB_hydrolase_fold"/>
</dbReference>
<reference evidence="6 7" key="1">
    <citation type="submission" date="2015-05" db="EMBL/GenBank/DDBJ databases">
        <authorList>
            <person name="Wang D.B."/>
            <person name="Wang M."/>
        </authorList>
    </citation>
    <scope>NUCLEOTIDE SEQUENCE [LARGE SCALE GENOMIC DNA]</scope>
    <source>
        <strain evidence="6">VL1</strain>
    </source>
</reference>
<dbReference type="Pfam" id="PF00561">
    <property type="entry name" value="Abhydrolase_1"/>
    <property type="match status" value="1"/>
</dbReference>
<evidence type="ECO:0000256" key="2">
    <source>
        <dbReference type="ARBA" id="ARBA00022801"/>
    </source>
</evidence>
<dbReference type="InterPro" id="IPR013595">
    <property type="entry name" value="Pept_S33_TAP-like_C"/>
</dbReference>